<dbReference type="SUPFAM" id="SSF52402">
    <property type="entry name" value="Adenine nucleotide alpha hydrolases-like"/>
    <property type="match status" value="1"/>
</dbReference>
<sequence length="156" mass="17334">MSKIEGNKKIAVVVYPGLEYKKAIMYAKDTAEEYSADLMITGVIPDLSSGSMILTIGEYGNNAAICNDIEKDCYKFFDMVSQFCAENAIKIEKRIEKGEIDEIIGKLQSDTQNIRLIVVPAAAKSVSYSVFFDSIKQFARKMIPSQEVRCPVVSVL</sequence>
<evidence type="ECO:0000313" key="2">
    <source>
        <dbReference type="Proteomes" id="UP000033423"/>
    </source>
</evidence>
<dbReference type="Proteomes" id="UP000033423">
    <property type="component" value="Unassembled WGS sequence"/>
</dbReference>
<evidence type="ECO:0000313" key="1">
    <source>
        <dbReference type="EMBL" id="KJU87503.1"/>
    </source>
</evidence>
<proteinExistence type="predicted"/>
<dbReference type="InterPro" id="IPR014729">
    <property type="entry name" value="Rossmann-like_a/b/a_fold"/>
</dbReference>
<keyword evidence="2" id="KW-1185">Reference proteome</keyword>
<comment type="caution">
    <text evidence="1">The sequence shown here is derived from an EMBL/GenBank/DDBJ whole genome shotgun (WGS) entry which is preliminary data.</text>
</comment>
<accession>A0A0F3H3I8</accession>
<protein>
    <recommendedName>
        <fullName evidence="3">UspA domain-containing protein</fullName>
    </recommendedName>
</protein>
<organism evidence="1 2">
    <name type="scientific">Candidatus Magnetobacterium bavaricum</name>
    <dbReference type="NCBI Taxonomy" id="29290"/>
    <lineage>
        <taxon>Bacteria</taxon>
        <taxon>Pseudomonadati</taxon>
        <taxon>Nitrospirota</taxon>
        <taxon>Thermodesulfovibrionia</taxon>
        <taxon>Thermodesulfovibrionales</taxon>
        <taxon>Candidatus Magnetobacteriaceae</taxon>
        <taxon>Candidatus Magnetobacterium</taxon>
    </lineage>
</organism>
<dbReference type="EMBL" id="LACI01000142">
    <property type="protein sequence ID" value="KJU87503.1"/>
    <property type="molecule type" value="Genomic_DNA"/>
</dbReference>
<dbReference type="AlphaFoldDB" id="A0A0F3H3I8"/>
<dbReference type="Gene3D" id="3.40.50.620">
    <property type="entry name" value="HUPs"/>
    <property type="match status" value="1"/>
</dbReference>
<gene>
    <name evidence="1" type="ORF">MBAV_000317</name>
</gene>
<reference evidence="1 2" key="1">
    <citation type="submission" date="2015-02" db="EMBL/GenBank/DDBJ databases">
        <title>Single-cell genomics of uncultivated deep-branching MTB reveals a conserved set of magnetosome genes.</title>
        <authorList>
            <person name="Kolinko S."/>
            <person name="Richter M."/>
            <person name="Glockner F.O."/>
            <person name="Brachmann A."/>
            <person name="Schuler D."/>
        </authorList>
    </citation>
    <scope>NUCLEOTIDE SEQUENCE [LARGE SCALE GENOMIC DNA]</scope>
    <source>
        <strain evidence="1">TM-1</strain>
    </source>
</reference>
<name>A0A0F3H3I8_9BACT</name>
<evidence type="ECO:0008006" key="3">
    <source>
        <dbReference type="Google" id="ProtNLM"/>
    </source>
</evidence>